<accession>A0A0F9W772</accession>
<name>A0A0F9W772_9ZZZZ</name>
<protein>
    <submittedName>
        <fullName evidence="2">Uncharacterized protein</fullName>
    </submittedName>
</protein>
<reference evidence="2" key="1">
    <citation type="journal article" date="2015" name="Nature">
        <title>Complex archaea that bridge the gap between prokaryotes and eukaryotes.</title>
        <authorList>
            <person name="Spang A."/>
            <person name="Saw J.H."/>
            <person name="Jorgensen S.L."/>
            <person name="Zaremba-Niedzwiedzka K."/>
            <person name="Martijn J."/>
            <person name="Lind A.E."/>
            <person name="van Eijk R."/>
            <person name="Schleper C."/>
            <person name="Guy L."/>
            <person name="Ettema T.J."/>
        </authorList>
    </citation>
    <scope>NUCLEOTIDE SEQUENCE</scope>
</reference>
<feature type="region of interest" description="Disordered" evidence="1">
    <location>
        <begin position="1"/>
        <end position="31"/>
    </location>
</feature>
<comment type="caution">
    <text evidence="2">The sequence shown here is derived from an EMBL/GenBank/DDBJ whole genome shotgun (WGS) entry which is preliminary data.</text>
</comment>
<evidence type="ECO:0000313" key="2">
    <source>
        <dbReference type="EMBL" id="KKN73868.1"/>
    </source>
</evidence>
<proteinExistence type="predicted"/>
<gene>
    <name evidence="2" type="ORF">LCGC14_0396700</name>
</gene>
<evidence type="ECO:0000256" key="1">
    <source>
        <dbReference type="SAM" id="MobiDB-lite"/>
    </source>
</evidence>
<dbReference type="AlphaFoldDB" id="A0A0F9W772"/>
<feature type="compositionally biased region" description="Acidic residues" evidence="1">
    <location>
        <begin position="1"/>
        <end position="12"/>
    </location>
</feature>
<dbReference type="EMBL" id="LAZR01000336">
    <property type="protein sequence ID" value="KKN73868.1"/>
    <property type="molecule type" value="Genomic_DNA"/>
</dbReference>
<sequence length="246" mass="27574">MSEKEAEVEETATEPNGEVQEEATKTFAQEDVDAIVAEKNKRIKDLENQNKGLSKLQSEATLDAERLRSQPQSSGVAEALEAVLKAMPQQTDIDGRPVINPEIAKAQARLNFLKQQERQKQQVAYATGERQKMRQEAEEAGIDPDGDELALVELAWDNNNPAVARKWLDKAKKKHLKTEPAKETKVTKTEEEIRAEVTSELTAKYKIQDTISPSGVNVSFTETERKYAEGEISFTEYSAARKKQNL</sequence>
<organism evidence="2">
    <name type="scientific">marine sediment metagenome</name>
    <dbReference type="NCBI Taxonomy" id="412755"/>
    <lineage>
        <taxon>unclassified sequences</taxon>
        <taxon>metagenomes</taxon>
        <taxon>ecological metagenomes</taxon>
    </lineage>
</organism>